<gene>
    <name evidence="1" type="ORF">HPB48_001354</name>
</gene>
<organism evidence="1 2">
    <name type="scientific">Haemaphysalis longicornis</name>
    <name type="common">Bush tick</name>
    <dbReference type="NCBI Taxonomy" id="44386"/>
    <lineage>
        <taxon>Eukaryota</taxon>
        <taxon>Metazoa</taxon>
        <taxon>Ecdysozoa</taxon>
        <taxon>Arthropoda</taxon>
        <taxon>Chelicerata</taxon>
        <taxon>Arachnida</taxon>
        <taxon>Acari</taxon>
        <taxon>Parasitiformes</taxon>
        <taxon>Ixodida</taxon>
        <taxon>Ixodoidea</taxon>
        <taxon>Ixodidae</taxon>
        <taxon>Haemaphysalinae</taxon>
        <taxon>Haemaphysalis</taxon>
    </lineage>
</organism>
<dbReference type="OrthoDB" id="6515424at2759"/>
<name>A0A9J6FGM8_HAELO</name>
<dbReference type="Proteomes" id="UP000821853">
    <property type="component" value="Chromosome 1"/>
</dbReference>
<dbReference type="VEuPathDB" id="VectorBase:HLOH_051701"/>
<evidence type="ECO:0000313" key="1">
    <source>
        <dbReference type="EMBL" id="KAH9361544.1"/>
    </source>
</evidence>
<reference evidence="1 2" key="1">
    <citation type="journal article" date="2020" name="Cell">
        <title>Large-Scale Comparative Analyses of Tick Genomes Elucidate Their Genetic Diversity and Vector Capacities.</title>
        <authorList>
            <consortium name="Tick Genome and Microbiome Consortium (TIGMIC)"/>
            <person name="Jia N."/>
            <person name="Wang J."/>
            <person name="Shi W."/>
            <person name="Du L."/>
            <person name="Sun Y."/>
            <person name="Zhan W."/>
            <person name="Jiang J.F."/>
            <person name="Wang Q."/>
            <person name="Zhang B."/>
            <person name="Ji P."/>
            <person name="Bell-Sakyi L."/>
            <person name="Cui X.M."/>
            <person name="Yuan T.T."/>
            <person name="Jiang B.G."/>
            <person name="Yang W.F."/>
            <person name="Lam T.T."/>
            <person name="Chang Q.C."/>
            <person name="Ding S.J."/>
            <person name="Wang X.J."/>
            <person name="Zhu J.G."/>
            <person name="Ruan X.D."/>
            <person name="Zhao L."/>
            <person name="Wei J.T."/>
            <person name="Ye R.Z."/>
            <person name="Que T.C."/>
            <person name="Du C.H."/>
            <person name="Zhou Y.H."/>
            <person name="Cheng J.X."/>
            <person name="Dai P.F."/>
            <person name="Guo W.B."/>
            <person name="Han X.H."/>
            <person name="Huang E.J."/>
            <person name="Li L.F."/>
            <person name="Wei W."/>
            <person name="Gao Y.C."/>
            <person name="Liu J.Z."/>
            <person name="Shao H.Z."/>
            <person name="Wang X."/>
            <person name="Wang C.C."/>
            <person name="Yang T.C."/>
            <person name="Huo Q.B."/>
            <person name="Li W."/>
            <person name="Chen H.Y."/>
            <person name="Chen S.E."/>
            <person name="Zhou L.G."/>
            <person name="Ni X.B."/>
            <person name="Tian J.H."/>
            <person name="Sheng Y."/>
            <person name="Liu T."/>
            <person name="Pan Y.S."/>
            <person name="Xia L.Y."/>
            <person name="Li J."/>
            <person name="Zhao F."/>
            <person name="Cao W.C."/>
        </authorList>
    </citation>
    <scope>NUCLEOTIDE SEQUENCE [LARGE SCALE GENOMIC DNA]</scope>
    <source>
        <strain evidence="1">HaeL-2018</strain>
    </source>
</reference>
<dbReference type="EMBL" id="JABSTR010000001">
    <property type="protein sequence ID" value="KAH9361544.1"/>
    <property type="molecule type" value="Genomic_DNA"/>
</dbReference>
<dbReference type="AlphaFoldDB" id="A0A9J6FGM8"/>
<dbReference type="Pfam" id="PF05380">
    <property type="entry name" value="Peptidase_A17"/>
    <property type="match status" value="1"/>
</dbReference>
<dbReference type="InterPro" id="IPR008042">
    <property type="entry name" value="Retrotrans_Pao"/>
</dbReference>
<sequence>MRINQWGSNSTPFTGVFQEDGSGERNLGQAANLLKVLGMTWKPKDFLTFSPDQVVEFAQQRGETKHFVLPTTAKLYYPLRRLSPFVVRAKILFQETRKRNLRWDDVRPEQLLKDWIAWCDELANLKGIRVPRYNGAGLLGNGIHVALHIYADASTVVYGAVVYLLTTDDTGATTTTQLLAEGRVAPLKEITLPRLELMAGLIAARLYNVGIQLATPNYPEHVARDPSPQGRG</sequence>
<protein>
    <submittedName>
        <fullName evidence="1">Uncharacterized protein</fullName>
    </submittedName>
</protein>
<accession>A0A9J6FGM8</accession>
<comment type="caution">
    <text evidence="1">The sequence shown here is derived from an EMBL/GenBank/DDBJ whole genome shotgun (WGS) entry which is preliminary data.</text>
</comment>
<proteinExistence type="predicted"/>
<evidence type="ECO:0000313" key="2">
    <source>
        <dbReference type="Proteomes" id="UP000821853"/>
    </source>
</evidence>
<keyword evidence="2" id="KW-1185">Reference proteome</keyword>
<dbReference type="PANTHER" id="PTHR47331">
    <property type="entry name" value="PHD-TYPE DOMAIN-CONTAINING PROTEIN"/>
    <property type="match status" value="1"/>
</dbReference>
<dbReference type="OMA" id="WCDELAN"/>